<proteinExistence type="predicted"/>
<comment type="caution">
    <text evidence="1">The sequence shown here is derived from an EMBL/GenBank/DDBJ whole genome shotgun (WGS) entry which is preliminary data.</text>
</comment>
<accession>A0A8K0DXA1</accession>
<gene>
    <name evidence="1" type="ORF">FNV43_RR22524</name>
</gene>
<evidence type="ECO:0000313" key="2">
    <source>
        <dbReference type="Proteomes" id="UP000796880"/>
    </source>
</evidence>
<evidence type="ECO:0000313" key="1">
    <source>
        <dbReference type="EMBL" id="KAF3435435.1"/>
    </source>
</evidence>
<reference evidence="1" key="1">
    <citation type="submission" date="2020-03" db="EMBL/GenBank/DDBJ databases">
        <title>A high-quality chromosome-level genome assembly of a woody plant with both climbing and erect habits, Rhamnella rubrinervis.</title>
        <authorList>
            <person name="Lu Z."/>
            <person name="Yang Y."/>
            <person name="Zhu X."/>
            <person name="Sun Y."/>
        </authorList>
    </citation>
    <scope>NUCLEOTIDE SEQUENCE</scope>
    <source>
        <strain evidence="1">BYM</strain>
        <tissue evidence="1">Leaf</tissue>
    </source>
</reference>
<sequence>MALATAIRSYLTLSMVYAVHSLLPIMLWGSGPSSHVECGICSSFLDVLYSTVVALVSCLPSIVDRCFFASTYFEFHACLLSFLWRGHQPSLTELGWQVGGSKL</sequence>
<organism evidence="1 2">
    <name type="scientific">Rhamnella rubrinervis</name>
    <dbReference type="NCBI Taxonomy" id="2594499"/>
    <lineage>
        <taxon>Eukaryota</taxon>
        <taxon>Viridiplantae</taxon>
        <taxon>Streptophyta</taxon>
        <taxon>Embryophyta</taxon>
        <taxon>Tracheophyta</taxon>
        <taxon>Spermatophyta</taxon>
        <taxon>Magnoliopsida</taxon>
        <taxon>eudicotyledons</taxon>
        <taxon>Gunneridae</taxon>
        <taxon>Pentapetalae</taxon>
        <taxon>rosids</taxon>
        <taxon>fabids</taxon>
        <taxon>Rosales</taxon>
        <taxon>Rhamnaceae</taxon>
        <taxon>rhamnoid group</taxon>
        <taxon>Rhamneae</taxon>
        <taxon>Rhamnella</taxon>
    </lineage>
</organism>
<dbReference type="EMBL" id="VOIH02000010">
    <property type="protein sequence ID" value="KAF3435435.1"/>
    <property type="molecule type" value="Genomic_DNA"/>
</dbReference>
<dbReference type="AlphaFoldDB" id="A0A8K0DXA1"/>
<keyword evidence="2" id="KW-1185">Reference proteome</keyword>
<protein>
    <submittedName>
        <fullName evidence="1">Uncharacterized protein</fullName>
    </submittedName>
</protein>
<dbReference type="Proteomes" id="UP000796880">
    <property type="component" value="Unassembled WGS sequence"/>
</dbReference>
<name>A0A8K0DXA1_9ROSA</name>